<feature type="compositionally biased region" description="Basic and acidic residues" evidence="2">
    <location>
        <begin position="287"/>
        <end position="316"/>
    </location>
</feature>
<evidence type="ECO:0000313" key="5">
    <source>
        <dbReference type="Proteomes" id="UP000198504"/>
    </source>
</evidence>
<dbReference type="InterPro" id="IPR036526">
    <property type="entry name" value="C-N_Hydrolase_sf"/>
</dbReference>
<sequence>MTPVRIGAVAAHFGRDVGRTLAKLEAMLAGARRDGTDLLVLPGATIGGYVPDLQHPWAAGHSRTPGAQDLPPAFALDDAIVDQVRRLAGPMVICFGFCELEDGLRYNTALAVSGDGVLGRHRKVHQPLGEVAAYAAGDRFAAFDTPVGRMGMLIDYDKTFPESARSLALDGAQVVAALSAWPASVTNRAERLGDDRQARLFDLYDAARAAENQVVWVSSNQTGVFGDLRFLGQAKVVDPAGRALARTGTKGGLAAVELDVAAEVARARRLLHHLVERRPAAYGPVTDADRADADRAEADRAEAARAGADRVDGARR</sequence>
<dbReference type="CDD" id="cd07197">
    <property type="entry name" value="nitrilase"/>
    <property type="match status" value="1"/>
</dbReference>
<evidence type="ECO:0000256" key="2">
    <source>
        <dbReference type="SAM" id="MobiDB-lite"/>
    </source>
</evidence>
<dbReference type="Gene3D" id="3.60.110.10">
    <property type="entry name" value="Carbon-nitrogen hydrolase"/>
    <property type="match status" value="1"/>
</dbReference>
<keyword evidence="5" id="KW-1185">Reference proteome</keyword>
<dbReference type="PANTHER" id="PTHR43674">
    <property type="entry name" value="NITRILASE C965.09-RELATED"/>
    <property type="match status" value="1"/>
</dbReference>
<dbReference type="EMBL" id="FOFA01000003">
    <property type="protein sequence ID" value="SEQ46005.1"/>
    <property type="molecule type" value="Genomic_DNA"/>
</dbReference>
<reference evidence="5" key="1">
    <citation type="submission" date="2016-10" db="EMBL/GenBank/DDBJ databases">
        <authorList>
            <person name="Varghese N."/>
            <person name="Submissions S."/>
        </authorList>
    </citation>
    <scope>NUCLEOTIDE SEQUENCE [LARGE SCALE GENOMIC DNA]</scope>
    <source>
        <strain evidence="5">CGMCC 4.6856</strain>
    </source>
</reference>
<dbReference type="Proteomes" id="UP000198504">
    <property type="component" value="Unassembled WGS sequence"/>
</dbReference>
<dbReference type="PROSITE" id="PS50263">
    <property type="entry name" value="CN_HYDROLASE"/>
    <property type="match status" value="1"/>
</dbReference>
<gene>
    <name evidence="4" type="ORF">SAMN05421756_103525</name>
</gene>
<dbReference type="PANTHER" id="PTHR43674:SF16">
    <property type="entry name" value="CARBON-NITROGEN FAMILY, PUTATIVE (AFU_ORTHOLOGUE AFUA_5G02350)-RELATED"/>
    <property type="match status" value="1"/>
</dbReference>
<dbReference type="Pfam" id="PF00795">
    <property type="entry name" value="CN_hydrolase"/>
    <property type="match status" value="1"/>
</dbReference>
<keyword evidence="1" id="KW-0378">Hydrolase</keyword>
<feature type="domain" description="CN hydrolase" evidence="3">
    <location>
        <begin position="4"/>
        <end position="260"/>
    </location>
</feature>
<evidence type="ECO:0000259" key="3">
    <source>
        <dbReference type="PROSITE" id="PS50263"/>
    </source>
</evidence>
<dbReference type="GO" id="GO:0016811">
    <property type="term" value="F:hydrolase activity, acting on carbon-nitrogen (but not peptide) bonds, in linear amides"/>
    <property type="evidence" value="ECO:0007669"/>
    <property type="project" value="TreeGrafter"/>
</dbReference>
<accession>A0A1H9G754</accession>
<dbReference type="AlphaFoldDB" id="A0A1H9G754"/>
<dbReference type="InterPro" id="IPR003010">
    <property type="entry name" value="C-N_Hydrolase"/>
</dbReference>
<evidence type="ECO:0000256" key="1">
    <source>
        <dbReference type="ARBA" id="ARBA00022801"/>
    </source>
</evidence>
<name>A0A1H9G754_9ACTN</name>
<protein>
    <submittedName>
        <fullName evidence="4">Nitrilase</fullName>
    </submittedName>
</protein>
<dbReference type="InterPro" id="IPR050345">
    <property type="entry name" value="Aliph_Amidase/BUP"/>
</dbReference>
<organism evidence="4 5">
    <name type="scientific">Microlunatus flavus</name>
    <dbReference type="NCBI Taxonomy" id="1036181"/>
    <lineage>
        <taxon>Bacteria</taxon>
        <taxon>Bacillati</taxon>
        <taxon>Actinomycetota</taxon>
        <taxon>Actinomycetes</taxon>
        <taxon>Propionibacteriales</taxon>
        <taxon>Propionibacteriaceae</taxon>
        <taxon>Microlunatus</taxon>
    </lineage>
</organism>
<dbReference type="OrthoDB" id="9811121at2"/>
<feature type="region of interest" description="Disordered" evidence="2">
    <location>
        <begin position="285"/>
        <end position="316"/>
    </location>
</feature>
<dbReference type="SUPFAM" id="SSF56317">
    <property type="entry name" value="Carbon-nitrogen hydrolase"/>
    <property type="match status" value="1"/>
</dbReference>
<dbReference type="RefSeq" id="WP_091179441.1">
    <property type="nucleotide sequence ID" value="NZ_FOFA01000003.1"/>
</dbReference>
<dbReference type="STRING" id="1036181.SAMN05421756_103525"/>
<proteinExistence type="predicted"/>
<evidence type="ECO:0000313" key="4">
    <source>
        <dbReference type="EMBL" id="SEQ46005.1"/>
    </source>
</evidence>